<feature type="compositionally biased region" description="Low complexity" evidence="5">
    <location>
        <begin position="367"/>
        <end position="382"/>
    </location>
</feature>
<feature type="region of interest" description="Disordered" evidence="5">
    <location>
        <begin position="351"/>
        <end position="427"/>
    </location>
</feature>
<keyword evidence="4" id="KW-0539">Nucleus</keyword>
<protein>
    <submittedName>
        <fullName evidence="6">Uncharacterized protein</fullName>
    </submittedName>
</protein>
<evidence type="ECO:0000313" key="6">
    <source>
        <dbReference type="EMBL" id="KAF7512125.1"/>
    </source>
</evidence>
<name>A0A8H7E8A1_9EURO</name>
<dbReference type="AlphaFoldDB" id="A0A8H7E8A1"/>
<evidence type="ECO:0000256" key="1">
    <source>
        <dbReference type="ARBA" id="ARBA00004123"/>
    </source>
</evidence>
<dbReference type="PANTHER" id="PTHR13408:SF0">
    <property type="entry name" value="DNA-DIRECTED RNA POLYMERASE III SUBUNIT RPC4"/>
    <property type="match status" value="1"/>
</dbReference>
<evidence type="ECO:0000256" key="4">
    <source>
        <dbReference type="ARBA" id="ARBA00023242"/>
    </source>
</evidence>
<dbReference type="GO" id="GO:0042797">
    <property type="term" value="P:tRNA transcription by RNA polymerase III"/>
    <property type="evidence" value="ECO:0007669"/>
    <property type="project" value="TreeGrafter"/>
</dbReference>
<feature type="compositionally biased region" description="Basic and acidic residues" evidence="5">
    <location>
        <begin position="154"/>
        <end position="166"/>
    </location>
</feature>
<sequence>MAPTHKFKVKAGINRKNPEQRAAAIQAEALRLANQIQPQASPAQQDAARRTASTQRDARVKTQNTASVFGSGAGATSSKSKNAHAVSGTEELIQGAEGGESVSLGRERLGKARAAASNEEKPISANQKKSGRQAKTTAKDEDAIYFSDGDVEGQEGKPVDIEDIDRISISSDGDGEVDDDIVLSRRRRVNKTPKPTLGLRPVRAVRDILVRDDAENEAYTKVRRKAKGMDRNKADTDHGDTMDVDEEDENIAVTARQTTPPLADKSNLPSQSPTKQRRKSSTKGLRPEFETIEERAERARYASDLRRLKNELAPGTHEHRQWDEESREASPLSNPKEGRLYLFQFPPLTPMLINPSQPQKQAEIKSEPNAPASASAPAPTEPQVKKEDGADTKTALNTTSATESERPQLLTACNPSSLPAGPAGKLHVHQSGKVTLEWGHGGHTNEATNLEVKWGTEVDFLQDVVLLTSSSSPSSAAGGGGGGGGGRDGGDQSVSGGFDGGKKAWALSQVRNKFVVVPDWGRIYE</sequence>
<keyword evidence="2" id="KW-0240">DNA-directed RNA polymerase</keyword>
<evidence type="ECO:0000256" key="3">
    <source>
        <dbReference type="ARBA" id="ARBA00023163"/>
    </source>
</evidence>
<feature type="compositionally biased region" description="Low complexity" evidence="5">
    <location>
        <begin position="36"/>
        <end position="46"/>
    </location>
</feature>
<feature type="compositionally biased region" description="Gly residues" evidence="5">
    <location>
        <begin position="477"/>
        <end position="487"/>
    </location>
</feature>
<feature type="region of interest" description="Disordered" evidence="5">
    <location>
        <begin position="224"/>
        <end position="338"/>
    </location>
</feature>
<dbReference type="OrthoDB" id="5836119at2759"/>
<feature type="region of interest" description="Disordered" evidence="5">
    <location>
        <begin position="470"/>
        <end position="498"/>
    </location>
</feature>
<feature type="region of interest" description="Disordered" evidence="5">
    <location>
        <begin position="1"/>
        <end position="22"/>
    </location>
</feature>
<dbReference type="GO" id="GO:0005666">
    <property type="term" value="C:RNA polymerase III complex"/>
    <property type="evidence" value="ECO:0007669"/>
    <property type="project" value="InterPro"/>
</dbReference>
<feature type="compositionally biased region" description="Polar residues" evidence="5">
    <location>
        <begin position="51"/>
        <end position="68"/>
    </location>
</feature>
<feature type="compositionally biased region" description="Polar residues" evidence="5">
    <location>
        <begin position="124"/>
        <end position="136"/>
    </location>
</feature>
<keyword evidence="3" id="KW-0804">Transcription</keyword>
<feature type="compositionally biased region" description="Basic and acidic residues" evidence="5">
    <location>
        <begin position="227"/>
        <end position="241"/>
    </location>
</feature>
<gene>
    <name evidence="6" type="ORF">GJ744_002287</name>
</gene>
<reference evidence="6" key="1">
    <citation type="submission" date="2020-02" db="EMBL/GenBank/DDBJ databases">
        <authorList>
            <person name="Palmer J.M."/>
        </authorList>
    </citation>
    <scope>NUCLEOTIDE SEQUENCE</scope>
    <source>
        <strain evidence="6">EPUS1.4</strain>
        <tissue evidence="6">Thallus</tissue>
    </source>
</reference>
<dbReference type="EMBL" id="JAACFV010000014">
    <property type="protein sequence ID" value="KAF7512125.1"/>
    <property type="molecule type" value="Genomic_DNA"/>
</dbReference>
<evidence type="ECO:0000313" key="7">
    <source>
        <dbReference type="Proteomes" id="UP000606974"/>
    </source>
</evidence>
<dbReference type="Proteomes" id="UP000606974">
    <property type="component" value="Unassembled WGS sequence"/>
</dbReference>
<accession>A0A8H7E8A1</accession>
<comment type="subcellular location">
    <subcellularLocation>
        <location evidence="1">Nucleus</location>
    </subcellularLocation>
</comment>
<dbReference type="Pfam" id="PF05132">
    <property type="entry name" value="RNA_pol_Rpc4"/>
    <property type="match status" value="1"/>
</dbReference>
<dbReference type="InterPro" id="IPR007811">
    <property type="entry name" value="RPC4"/>
</dbReference>
<dbReference type="GO" id="GO:0003677">
    <property type="term" value="F:DNA binding"/>
    <property type="evidence" value="ECO:0007669"/>
    <property type="project" value="InterPro"/>
</dbReference>
<dbReference type="PANTHER" id="PTHR13408">
    <property type="entry name" value="DNA-DIRECTED RNA POLYMERASE III"/>
    <property type="match status" value="1"/>
</dbReference>
<comment type="caution">
    <text evidence="6">The sequence shown here is derived from an EMBL/GenBank/DDBJ whole genome shotgun (WGS) entry which is preliminary data.</text>
</comment>
<proteinExistence type="predicted"/>
<evidence type="ECO:0000256" key="5">
    <source>
        <dbReference type="SAM" id="MobiDB-lite"/>
    </source>
</evidence>
<feature type="compositionally biased region" description="Basic and acidic residues" evidence="5">
    <location>
        <begin position="285"/>
        <end position="328"/>
    </location>
</feature>
<feature type="region of interest" description="Disordered" evidence="5">
    <location>
        <begin position="36"/>
        <end position="177"/>
    </location>
</feature>
<keyword evidence="7" id="KW-1185">Reference proteome</keyword>
<evidence type="ECO:0000256" key="2">
    <source>
        <dbReference type="ARBA" id="ARBA00022478"/>
    </source>
</evidence>
<organism evidence="6 7">
    <name type="scientific">Endocarpon pusillum</name>
    <dbReference type="NCBI Taxonomy" id="364733"/>
    <lineage>
        <taxon>Eukaryota</taxon>
        <taxon>Fungi</taxon>
        <taxon>Dikarya</taxon>
        <taxon>Ascomycota</taxon>
        <taxon>Pezizomycotina</taxon>
        <taxon>Eurotiomycetes</taxon>
        <taxon>Chaetothyriomycetidae</taxon>
        <taxon>Verrucariales</taxon>
        <taxon>Verrucariaceae</taxon>
        <taxon>Endocarpon</taxon>
    </lineage>
</organism>